<dbReference type="InterPro" id="IPR014748">
    <property type="entry name" value="Enoyl-CoA_hydra_C"/>
</dbReference>
<dbReference type="PANTHER" id="PTHR43802:SF1">
    <property type="entry name" value="IP11341P-RELATED"/>
    <property type="match status" value="1"/>
</dbReference>
<dbReference type="SUPFAM" id="SSF52096">
    <property type="entry name" value="ClpP/crotonase"/>
    <property type="match status" value="1"/>
</dbReference>
<protein>
    <submittedName>
        <fullName evidence="2">1,2-epoxyphenylacetyl-CoA isomerase</fullName>
        <ecNumber evidence="2">5.3.3.18</ecNumber>
    </submittedName>
</protein>
<dbReference type="AlphaFoldDB" id="A0A383RUZ5"/>
<dbReference type="CDD" id="cd06558">
    <property type="entry name" value="crotonase-like"/>
    <property type="match status" value="1"/>
</dbReference>
<dbReference type="PANTHER" id="PTHR43802">
    <property type="entry name" value="ENOYL-COA HYDRATASE"/>
    <property type="match status" value="1"/>
</dbReference>
<dbReference type="EMBL" id="UNOZ01000022">
    <property type="protein sequence ID" value="SYX90852.1"/>
    <property type="molecule type" value="Genomic_DNA"/>
</dbReference>
<reference evidence="3" key="1">
    <citation type="submission" date="2018-08" db="EMBL/GenBank/DDBJ databases">
        <authorList>
            <person name="Blom J."/>
        </authorList>
    </citation>
    <scope>NUCLEOTIDE SEQUENCE [LARGE SCALE GENOMIC DNA]</scope>
    <source>
        <strain evidence="3">CCOS 865</strain>
    </source>
</reference>
<sequence>MAMNPPVVLLDKQAGYTVITLNRPDKLNACTVPLLEGLKAALDSAIADPHCRAILLTGAGRGFCAGQDLNERKPVEGQVADLGASLLEYYNPIILAIRQSDKPVVCAVNGVAAGAGANIALACDIVLAANTATFIQAFARIGLGPDAGGSWLLPRLIGEARARALALLAEPISAVQAQAWGMIWETLESDALMSRAHALARQLATRPVGSCAAIKQAFLASPSNSLIAQLALEADLQRKAGQSEDYRIGVRAFLAGEQPRFVGR</sequence>
<dbReference type="GO" id="GO:0016853">
    <property type="term" value="F:isomerase activity"/>
    <property type="evidence" value="ECO:0007669"/>
    <property type="project" value="UniProtKB-KW"/>
</dbReference>
<evidence type="ECO:0000313" key="2">
    <source>
        <dbReference type="EMBL" id="SYX90852.1"/>
    </source>
</evidence>
<dbReference type="Gene3D" id="1.10.12.10">
    <property type="entry name" value="Lyase 2-enoyl-coa Hydratase, Chain A, domain 2"/>
    <property type="match status" value="1"/>
</dbReference>
<dbReference type="InterPro" id="IPR001753">
    <property type="entry name" value="Enoyl-CoA_hydra/iso"/>
</dbReference>
<evidence type="ECO:0000313" key="3">
    <source>
        <dbReference type="Proteomes" id="UP000263595"/>
    </source>
</evidence>
<dbReference type="Pfam" id="PF00378">
    <property type="entry name" value="ECH_1"/>
    <property type="match status" value="1"/>
</dbReference>
<keyword evidence="2" id="KW-0413">Isomerase</keyword>
<gene>
    <name evidence="2" type="primary">paaG</name>
    <name evidence="2" type="ORF">CCOS865_03119</name>
</gene>
<dbReference type="EC" id="5.3.3.18" evidence="2"/>
<accession>A0A383RUZ5</accession>
<name>A0A383RUZ5_9PSED</name>
<keyword evidence="3" id="KW-1185">Reference proteome</keyword>
<dbReference type="Proteomes" id="UP000263595">
    <property type="component" value="Unassembled WGS sequence"/>
</dbReference>
<proteinExistence type="inferred from homology"/>
<dbReference type="InterPro" id="IPR029045">
    <property type="entry name" value="ClpP/crotonase-like_dom_sf"/>
</dbReference>
<organism evidence="2 3">
    <name type="scientific">Pseudomonas reidholzensis</name>
    <dbReference type="NCBI Taxonomy" id="1785162"/>
    <lineage>
        <taxon>Bacteria</taxon>
        <taxon>Pseudomonadati</taxon>
        <taxon>Pseudomonadota</taxon>
        <taxon>Gammaproteobacteria</taxon>
        <taxon>Pseudomonadales</taxon>
        <taxon>Pseudomonadaceae</taxon>
        <taxon>Pseudomonas</taxon>
    </lineage>
</organism>
<dbReference type="Gene3D" id="3.90.226.10">
    <property type="entry name" value="2-enoyl-CoA Hydratase, Chain A, domain 1"/>
    <property type="match status" value="1"/>
</dbReference>
<evidence type="ECO:0000256" key="1">
    <source>
        <dbReference type="ARBA" id="ARBA00005254"/>
    </source>
</evidence>
<comment type="similarity">
    <text evidence="1">Belongs to the enoyl-CoA hydratase/isomerase family.</text>
</comment>